<dbReference type="SUPFAM" id="SSF50346">
    <property type="entry name" value="PRC-barrel domain"/>
    <property type="match status" value="1"/>
</dbReference>
<proteinExistence type="predicted"/>
<dbReference type="PANTHER" id="PTHR40061:SF1">
    <property type="entry name" value="SPORULATION PROTEIN YLMC-RELATED"/>
    <property type="match status" value="1"/>
</dbReference>
<accession>A0ABV1GFS5</accession>
<feature type="domain" description="PRC-barrel" evidence="1">
    <location>
        <begin position="3"/>
        <end position="75"/>
    </location>
</feature>
<organism evidence="2 3">
    <name type="scientific">Ruthenibacterium intestinale</name>
    <dbReference type="NCBI Taxonomy" id="3133163"/>
    <lineage>
        <taxon>Bacteria</taxon>
        <taxon>Bacillati</taxon>
        <taxon>Bacillota</taxon>
        <taxon>Clostridia</taxon>
        <taxon>Eubacteriales</taxon>
        <taxon>Oscillospiraceae</taxon>
        <taxon>Ruthenibacterium</taxon>
    </lineage>
</organism>
<gene>
    <name evidence="2" type="ORF">WMO24_09635</name>
</gene>
<dbReference type="Pfam" id="PF05239">
    <property type="entry name" value="PRC"/>
    <property type="match status" value="1"/>
</dbReference>
<protein>
    <submittedName>
        <fullName evidence="2">YlmC/YmxH family sporulation protein</fullName>
    </submittedName>
</protein>
<reference evidence="2 3" key="1">
    <citation type="submission" date="2024-03" db="EMBL/GenBank/DDBJ databases">
        <title>Human intestinal bacterial collection.</title>
        <authorList>
            <person name="Pauvert C."/>
            <person name="Hitch T.C.A."/>
            <person name="Clavel T."/>
        </authorList>
    </citation>
    <scope>NUCLEOTIDE SEQUENCE [LARGE SCALE GENOMIC DNA]</scope>
    <source>
        <strain evidence="2 3">CLA-JM-H11</strain>
    </source>
</reference>
<dbReference type="InterPro" id="IPR027275">
    <property type="entry name" value="PRC-brl_dom"/>
</dbReference>
<dbReference type="NCBIfam" id="TIGR02888">
    <property type="entry name" value="spore_YlmC_YmxH"/>
    <property type="match status" value="1"/>
</dbReference>
<dbReference type="PANTHER" id="PTHR40061">
    <property type="entry name" value="SPORULATION PROTEIN YLMC-RELATED"/>
    <property type="match status" value="1"/>
</dbReference>
<keyword evidence="3" id="KW-1185">Reference proteome</keyword>
<evidence type="ECO:0000259" key="1">
    <source>
        <dbReference type="Pfam" id="PF05239"/>
    </source>
</evidence>
<dbReference type="Proteomes" id="UP001477672">
    <property type="component" value="Unassembled WGS sequence"/>
</dbReference>
<evidence type="ECO:0000313" key="3">
    <source>
        <dbReference type="Proteomes" id="UP001477672"/>
    </source>
</evidence>
<dbReference type="EMBL" id="JBBMFA010000095">
    <property type="protein sequence ID" value="MEQ2520687.1"/>
    <property type="molecule type" value="Genomic_DNA"/>
</dbReference>
<dbReference type="InterPro" id="IPR014238">
    <property type="entry name" value="Spore_YlmC/YmxH"/>
</dbReference>
<sequence>MTLYELCQRDVICISTGANLGKVDDLSFDENTACIENLVLYGRLKLFGLLGREEDTLIPWKDIRKIGSDVILVETKTIVPVRKKKFLFMI</sequence>
<name>A0ABV1GFS5_9FIRM</name>
<comment type="caution">
    <text evidence="2">The sequence shown here is derived from an EMBL/GenBank/DDBJ whole genome shotgun (WGS) entry which is preliminary data.</text>
</comment>
<dbReference type="InterPro" id="IPR011033">
    <property type="entry name" value="PRC_barrel-like_sf"/>
</dbReference>
<dbReference type="Gene3D" id="2.30.30.240">
    <property type="entry name" value="PRC-barrel domain"/>
    <property type="match status" value="1"/>
</dbReference>
<dbReference type="RefSeq" id="WP_349216234.1">
    <property type="nucleotide sequence ID" value="NZ_JBBMFA010000095.1"/>
</dbReference>
<evidence type="ECO:0000313" key="2">
    <source>
        <dbReference type="EMBL" id="MEQ2520687.1"/>
    </source>
</evidence>